<organism evidence="1">
    <name type="scientific">marine sediment metagenome</name>
    <dbReference type="NCBI Taxonomy" id="412755"/>
    <lineage>
        <taxon>unclassified sequences</taxon>
        <taxon>metagenomes</taxon>
        <taxon>ecological metagenomes</taxon>
    </lineage>
</organism>
<name>A0A0F9FS05_9ZZZZ</name>
<dbReference type="EMBL" id="LAZR01029239">
    <property type="protein sequence ID" value="KKL60175.1"/>
    <property type="molecule type" value="Genomic_DNA"/>
</dbReference>
<gene>
    <name evidence="1" type="ORF">LCGC14_2207910</name>
</gene>
<proteinExistence type="predicted"/>
<accession>A0A0F9FS05</accession>
<comment type="caution">
    <text evidence="1">The sequence shown here is derived from an EMBL/GenBank/DDBJ whole genome shotgun (WGS) entry which is preliminary data.</text>
</comment>
<evidence type="ECO:0000313" key="1">
    <source>
        <dbReference type="EMBL" id="KKL60175.1"/>
    </source>
</evidence>
<protein>
    <submittedName>
        <fullName evidence="1">Uncharacterized protein</fullName>
    </submittedName>
</protein>
<reference evidence="1" key="1">
    <citation type="journal article" date="2015" name="Nature">
        <title>Complex archaea that bridge the gap between prokaryotes and eukaryotes.</title>
        <authorList>
            <person name="Spang A."/>
            <person name="Saw J.H."/>
            <person name="Jorgensen S.L."/>
            <person name="Zaremba-Niedzwiedzka K."/>
            <person name="Martijn J."/>
            <person name="Lind A.E."/>
            <person name="van Eijk R."/>
            <person name="Schleper C."/>
            <person name="Guy L."/>
            <person name="Ettema T.J."/>
        </authorList>
    </citation>
    <scope>NUCLEOTIDE SEQUENCE</scope>
</reference>
<dbReference type="AlphaFoldDB" id="A0A0F9FS05"/>
<sequence length="96" mass="10964">RGYRAGLETVEWEVWVNPYSRAGRMVVSLKPNEPVILRHHDKRTQATYKGQAYLESYQSMQWPQCHVIVAKFVGTDAIEATYGGRPVSPRGVIRFA</sequence>
<feature type="non-terminal residue" evidence="1">
    <location>
        <position position="1"/>
    </location>
</feature>